<dbReference type="InterPro" id="IPR040853">
    <property type="entry name" value="RapA2_cadherin-like"/>
</dbReference>
<dbReference type="PANTHER" id="PTHR14139">
    <property type="entry name" value="CALSYNTENIN"/>
    <property type="match status" value="1"/>
</dbReference>
<feature type="domain" description="RapA2 cadherin-like" evidence="2">
    <location>
        <begin position="210"/>
        <end position="282"/>
    </location>
</feature>
<feature type="region of interest" description="Disordered" evidence="1">
    <location>
        <begin position="1"/>
        <end position="20"/>
    </location>
</feature>
<organism evidence="3 4">
    <name type="scientific">Shewanella holmiensis</name>
    <dbReference type="NCBI Taxonomy" id="2952222"/>
    <lineage>
        <taxon>Bacteria</taxon>
        <taxon>Pseudomonadati</taxon>
        <taxon>Pseudomonadota</taxon>
        <taxon>Gammaproteobacteria</taxon>
        <taxon>Alteromonadales</taxon>
        <taxon>Shewanellaceae</taxon>
        <taxon>Shewanella</taxon>
    </lineage>
</organism>
<evidence type="ECO:0000256" key="1">
    <source>
        <dbReference type="SAM" id="MobiDB-lite"/>
    </source>
</evidence>
<sequence length="723" mass="76190">NEKPLEIQSQEQNQHVKENSPVDTVNGQLTAHGNGSDAVTWSTSNLQGQFGSLILDSQTGQWHYVLDNNSPQTDALSSGEHQTEQFVIKATDSQGHSVNTLISIEVEGTNDLPTISGLHHASLNEMGTVDTVSGQLIATDPDHADTLTWAVTKALGQYGHLIIDPTTGAWQYQLDNSSASTLGLHNGQVVTETFSVTATDSSGLPVNQIVKIEIHGTDEIAKINGVSSASLTEDKDVDSGQLHIDGQLNLLDPDAGQNHFQASVLQGQFGTLSIDSNGHWTYTADNSQAVIQGLKSGEALTDTVLVHSVDGTEQKVTVTINGTDDKAVIAGTSTASVSEDKDLYQGQLRVDGALTVTDPDSGQNQFVATSLQGQFGTLSIDTNGHWTYTADNAQSAVQGLKTGESLTDTVMVHSVDGTEQKVTVTINGTDDKAVIAGNSTASLTEDKDVHSGQLRVDGALTVTDADNGQAQFNAESLQGQFGRLSIDEHGHWTYTADNAQAAIQGLKSGESLTDTLLVHSVDGTEQKVTVTINGTDDKAVIEGTSTASLTEDKDSYQGQLLVDGALTVTDADNGQSQFNAESLQGQFGTLSIDTNGHWTYTADNAQTAIQGLKSGESLTDTVMVHSVDGTEQKVTVTINGTDDKAAIAGTSTASVTEDKDLYQGQLRVDGALTVTDVDAGQNQFQAASLQGQFGTLTINELGHWTYTADNSQTAIQGLKTGES</sequence>
<keyword evidence="4" id="KW-1185">Reference proteome</keyword>
<feature type="domain" description="RapA2 cadherin-like" evidence="2">
    <location>
        <begin position="421"/>
        <end position="494"/>
    </location>
</feature>
<dbReference type="FunFam" id="2.60.40.10:FF:002025">
    <property type="match status" value="1"/>
</dbReference>
<evidence type="ECO:0000313" key="3">
    <source>
        <dbReference type="EMBL" id="MCT7943754.1"/>
    </source>
</evidence>
<proteinExistence type="predicted"/>
<feature type="domain" description="RapA2 cadherin-like" evidence="2">
    <location>
        <begin position="633"/>
        <end position="706"/>
    </location>
</feature>
<feature type="non-terminal residue" evidence="3">
    <location>
        <position position="1"/>
    </location>
</feature>
<dbReference type="PANTHER" id="PTHR14139:SF2">
    <property type="entry name" value="CALSYNTENIN-1"/>
    <property type="match status" value="1"/>
</dbReference>
<dbReference type="InterPro" id="IPR010221">
    <property type="entry name" value="VCBS_dom"/>
</dbReference>
<dbReference type="EMBL" id="JAMTCD010000054">
    <property type="protein sequence ID" value="MCT7943754.1"/>
    <property type="molecule type" value="Genomic_DNA"/>
</dbReference>
<protein>
    <submittedName>
        <fullName evidence="3">VCBS domain-containing protein</fullName>
    </submittedName>
</protein>
<dbReference type="NCBIfam" id="TIGR01965">
    <property type="entry name" value="VCBS_repeat"/>
    <property type="match status" value="7"/>
</dbReference>
<feature type="domain" description="RapA2 cadherin-like" evidence="2">
    <location>
        <begin position="527"/>
        <end position="600"/>
    </location>
</feature>
<dbReference type="AlphaFoldDB" id="A0A9X2WR50"/>
<accession>A0A9X2WR50</accession>
<feature type="non-terminal residue" evidence="3">
    <location>
        <position position="723"/>
    </location>
</feature>
<dbReference type="Gene3D" id="2.60.40.10">
    <property type="entry name" value="Immunoglobulins"/>
    <property type="match status" value="7"/>
</dbReference>
<reference evidence="3" key="1">
    <citation type="journal article" date="2023" name="Int. J. Syst. Evol. Microbiol.">
        <title>&lt;i&gt;Shewanella septentrionalis&lt;/i&gt; sp. nov. and &lt;i&gt;Shewanella holmiensis&lt;/i&gt; sp. nov., isolated from Baltic Sea water and sediments.</title>
        <authorList>
            <person name="Martin-Rodriguez A.J."/>
            <person name="Thorell K."/>
            <person name="Joffre E."/>
            <person name="Jensie-Markopoulos S."/>
            <person name="Moore E.R.B."/>
            <person name="Sjoling A."/>
        </authorList>
    </citation>
    <scope>NUCLEOTIDE SEQUENCE</scope>
    <source>
        <strain evidence="3">SP1S2-7</strain>
    </source>
</reference>
<dbReference type="Proteomes" id="UP001155546">
    <property type="component" value="Unassembled WGS sequence"/>
</dbReference>
<gene>
    <name evidence="3" type="ORF">NE535_18550</name>
</gene>
<comment type="caution">
    <text evidence="3">The sequence shown here is derived from an EMBL/GenBank/DDBJ whole genome shotgun (WGS) entry which is preliminary data.</text>
</comment>
<name>A0A9X2WR50_9GAMM</name>
<dbReference type="Pfam" id="PF17803">
    <property type="entry name" value="Cadherin_4"/>
    <property type="match status" value="6"/>
</dbReference>
<feature type="domain" description="RapA2 cadherin-like" evidence="2">
    <location>
        <begin position="102"/>
        <end position="172"/>
    </location>
</feature>
<dbReference type="InterPro" id="IPR013783">
    <property type="entry name" value="Ig-like_fold"/>
</dbReference>
<evidence type="ECO:0000313" key="4">
    <source>
        <dbReference type="Proteomes" id="UP001155546"/>
    </source>
</evidence>
<feature type="domain" description="RapA2 cadherin-like" evidence="2">
    <location>
        <begin position="315"/>
        <end position="388"/>
    </location>
</feature>
<evidence type="ECO:0000259" key="2">
    <source>
        <dbReference type="Pfam" id="PF17803"/>
    </source>
</evidence>
<dbReference type="RefSeq" id="WP_261300036.1">
    <property type="nucleotide sequence ID" value="NZ_JAMTCD010000054.1"/>
</dbReference>